<reference evidence="1" key="1">
    <citation type="submission" date="2021-02" db="EMBL/GenBank/DDBJ databases">
        <authorList>
            <person name="Nowell W R."/>
        </authorList>
    </citation>
    <scope>NUCLEOTIDE SEQUENCE</scope>
</reference>
<organism evidence="1 2">
    <name type="scientific">Rotaria magnacalcarata</name>
    <dbReference type="NCBI Taxonomy" id="392030"/>
    <lineage>
        <taxon>Eukaryota</taxon>
        <taxon>Metazoa</taxon>
        <taxon>Spiralia</taxon>
        <taxon>Gnathifera</taxon>
        <taxon>Rotifera</taxon>
        <taxon>Eurotatoria</taxon>
        <taxon>Bdelloidea</taxon>
        <taxon>Philodinida</taxon>
        <taxon>Philodinidae</taxon>
        <taxon>Rotaria</taxon>
    </lineage>
</organism>
<dbReference type="EMBL" id="CAJNRG010000135">
    <property type="protein sequence ID" value="CAF1981430.1"/>
    <property type="molecule type" value="Genomic_DNA"/>
</dbReference>
<protein>
    <submittedName>
        <fullName evidence="1">Uncharacterized protein</fullName>
    </submittedName>
</protein>
<proteinExistence type="predicted"/>
<accession>A0A816LZM5</accession>
<dbReference type="GO" id="GO:0032324">
    <property type="term" value="P:molybdopterin cofactor biosynthetic process"/>
    <property type="evidence" value="ECO:0007669"/>
    <property type="project" value="InterPro"/>
</dbReference>
<gene>
    <name evidence="1" type="ORF">XDN619_LOCUS2390</name>
</gene>
<sequence length="270" mass="30427">MNINDLSKKVINSFELSESQQAKKEILLSTYKHKASRPPPSPFTVHTTAIVENDCIKQAQIAIGNLTKEITAREILLAQCHRDLENEKLKSFNQLHVNGNHQLEMVNNKQETNCLNKEELQRDVDDLKRMQQEHISKSDTNPLASPFDDIDKEHVAGLKKKNTKIIGSIVERFQELYNHFIPLSTAGYDDPRKDHSGPAASTVVRDNQILFKWLIPDAANAAIQIEDTKVHELHANKPNIGDDFQMGELVLQKNVRLGSTGLRLLATVGL</sequence>
<dbReference type="Proteomes" id="UP000663887">
    <property type="component" value="Unassembled WGS sequence"/>
</dbReference>
<comment type="caution">
    <text evidence="1">The sequence shown here is derived from an EMBL/GenBank/DDBJ whole genome shotgun (WGS) entry which is preliminary data.</text>
</comment>
<dbReference type="AlphaFoldDB" id="A0A816LZM5"/>
<evidence type="ECO:0000313" key="1">
    <source>
        <dbReference type="EMBL" id="CAF1981430.1"/>
    </source>
</evidence>
<dbReference type="SUPFAM" id="SSF63882">
    <property type="entry name" value="MoeA N-terminal region -like"/>
    <property type="match status" value="1"/>
</dbReference>
<name>A0A816LZM5_9BILA</name>
<dbReference type="InterPro" id="IPR036135">
    <property type="entry name" value="MoeA_linker/N_sf"/>
</dbReference>
<evidence type="ECO:0000313" key="2">
    <source>
        <dbReference type="Proteomes" id="UP000663887"/>
    </source>
</evidence>